<evidence type="ECO:0000313" key="3">
    <source>
        <dbReference type="Proteomes" id="UP000321926"/>
    </source>
</evidence>
<dbReference type="AlphaFoldDB" id="A0A5C8JGX6"/>
<name>A0A5C8JGX6_9BACT</name>
<accession>A0A5C8JGX6</accession>
<dbReference type="Proteomes" id="UP000321926">
    <property type="component" value="Unassembled WGS sequence"/>
</dbReference>
<organism evidence="2 3">
    <name type="scientific">Pontibacter qinzhouensis</name>
    <dbReference type="NCBI Taxonomy" id="2603253"/>
    <lineage>
        <taxon>Bacteria</taxon>
        <taxon>Pseudomonadati</taxon>
        <taxon>Bacteroidota</taxon>
        <taxon>Cytophagia</taxon>
        <taxon>Cytophagales</taxon>
        <taxon>Hymenobacteraceae</taxon>
        <taxon>Pontibacter</taxon>
    </lineage>
</organism>
<comment type="caution">
    <text evidence="2">The sequence shown here is derived from an EMBL/GenBank/DDBJ whole genome shotgun (WGS) entry which is preliminary data.</text>
</comment>
<feature type="signal peptide" evidence="1">
    <location>
        <begin position="1"/>
        <end position="19"/>
    </location>
</feature>
<dbReference type="RefSeq" id="WP_147922993.1">
    <property type="nucleotide sequence ID" value="NZ_VRTY01000074.1"/>
</dbReference>
<dbReference type="OrthoDB" id="1021116at2"/>
<evidence type="ECO:0008006" key="4">
    <source>
        <dbReference type="Google" id="ProtNLM"/>
    </source>
</evidence>
<dbReference type="EMBL" id="VRTY01000074">
    <property type="protein sequence ID" value="TXK36662.1"/>
    <property type="molecule type" value="Genomic_DNA"/>
</dbReference>
<gene>
    <name evidence="2" type="ORF">FVR03_17155</name>
</gene>
<reference evidence="2 3" key="1">
    <citation type="submission" date="2019-08" db="EMBL/GenBank/DDBJ databases">
        <authorList>
            <person name="Shi S."/>
        </authorList>
    </citation>
    <scope>NUCLEOTIDE SEQUENCE [LARGE SCALE GENOMIC DNA]</scope>
    <source>
        <strain evidence="2 3">GY10130</strain>
    </source>
</reference>
<keyword evidence="1" id="KW-0732">Signal</keyword>
<evidence type="ECO:0000256" key="1">
    <source>
        <dbReference type="SAM" id="SignalP"/>
    </source>
</evidence>
<sequence>MKQAILTSICLLVMMCCFAQQNKNYRSLDADNPIVFSGSYIVYQEKKIQLGPHAFFIDGQLSDAEVANHKYVFNSVNKAAEHLTDGTEASPMVLYLAPYVYWLDNPDDPEIRVSKDSGPPYGLVVKCEWLRFQGLSVKAENVVLACNRGQTIGAVGNFTMFKFIGQGTSSENITFGNYCNVDLVYPLKPSLNREKRASAIVQAQLIHCNGDKIVARNTRFISRLNLNPFVGGKRVLFDRCHFESTDDALCGTGVYLNSTLDIYSSKPFYHTTGTGAIFLNCDIRSFSHDKQYFTKANGQVAVVDTRFNTEPNTYLGWRDVPPSETKNYQYQVTQNGQPILISKNDPASTVDMAAKPVLAAYRLEHKGKVIYNTYNLLAGDDGWDPMGVKPLVVAAEKEQAAKFTNLPVQLLLSPTNVAIETGKDKITLSARLMRFGNYEHTGEPINWRVAPEQQLLKLQVSPGGLTCEVIPTNENDDTRQVLVMASTASGLEAASVLQVAPSKLPPPAFSTRPDLAKPKNGTLQLAYKLDMRFADQSLVTWYRCTDAKGSNPIEVAVSRFDKPLLEYTLSAGDVGYYIMAAVAPKHIRSHVGQEVTSVLPKPIVAKDLKTDTRVLYTDFRNASTKNQPKVIPGFWTLDHVEQAEASLATTPAKTTDAWHYGEGIDGAANQTGLVQGRSASMRYTPVGNQFGDMKLTMTVAPYKTAGQGFSVAPLYMDVLIKFDAETKSGYALRFIRTTKYHDAIDCVFVKYENGKAVEISEPVTTTSYKPDCTITIEVKKDKILAHAITSAQQHKEPSGPEVVPEVKMRTSISPNTFGGFGIEYNGGSPTMIKDIKVEWQ</sequence>
<proteinExistence type="predicted"/>
<dbReference type="InterPro" id="IPR012334">
    <property type="entry name" value="Pectin_lyas_fold"/>
</dbReference>
<protein>
    <recommendedName>
        <fullName evidence="4">Pectinesterase catalytic domain-containing protein</fullName>
    </recommendedName>
</protein>
<feature type="chain" id="PRO_5022846473" description="Pectinesterase catalytic domain-containing protein" evidence="1">
    <location>
        <begin position="20"/>
        <end position="840"/>
    </location>
</feature>
<dbReference type="Gene3D" id="2.160.20.10">
    <property type="entry name" value="Single-stranded right-handed beta-helix, Pectin lyase-like"/>
    <property type="match status" value="1"/>
</dbReference>
<evidence type="ECO:0000313" key="2">
    <source>
        <dbReference type="EMBL" id="TXK36662.1"/>
    </source>
</evidence>
<keyword evidence="3" id="KW-1185">Reference proteome</keyword>